<dbReference type="AlphaFoldDB" id="A0A1G6RIY3"/>
<name>A0A1G6RIY3_9BACI</name>
<protein>
    <submittedName>
        <fullName evidence="2">Uncharacterized protein</fullName>
    </submittedName>
</protein>
<dbReference type="OrthoDB" id="2971927at2"/>
<evidence type="ECO:0000256" key="1">
    <source>
        <dbReference type="SAM" id="Phobius"/>
    </source>
</evidence>
<keyword evidence="1" id="KW-0472">Membrane</keyword>
<keyword evidence="3" id="KW-1185">Reference proteome</keyword>
<organism evidence="2 3">
    <name type="scientific">Terribacillus halophilus</name>
    <dbReference type="NCBI Taxonomy" id="361279"/>
    <lineage>
        <taxon>Bacteria</taxon>
        <taxon>Bacillati</taxon>
        <taxon>Bacillota</taxon>
        <taxon>Bacilli</taxon>
        <taxon>Bacillales</taxon>
        <taxon>Bacillaceae</taxon>
        <taxon>Terribacillus</taxon>
    </lineage>
</organism>
<gene>
    <name evidence="2" type="ORF">SAMN05421663_10665</name>
</gene>
<accession>A0A1G6RIY3</accession>
<dbReference type="Proteomes" id="UP000198666">
    <property type="component" value="Unassembled WGS sequence"/>
</dbReference>
<evidence type="ECO:0000313" key="2">
    <source>
        <dbReference type="EMBL" id="SDD03876.1"/>
    </source>
</evidence>
<dbReference type="EMBL" id="FMZB01000006">
    <property type="protein sequence ID" value="SDD03876.1"/>
    <property type="molecule type" value="Genomic_DNA"/>
</dbReference>
<evidence type="ECO:0000313" key="3">
    <source>
        <dbReference type="Proteomes" id="UP000198666"/>
    </source>
</evidence>
<proteinExistence type="predicted"/>
<reference evidence="3" key="1">
    <citation type="submission" date="2016-10" db="EMBL/GenBank/DDBJ databases">
        <authorList>
            <person name="Varghese N."/>
            <person name="Submissions S."/>
        </authorList>
    </citation>
    <scope>NUCLEOTIDE SEQUENCE [LARGE SCALE GENOMIC DNA]</scope>
    <source>
        <strain evidence="3">DSM 21620</strain>
    </source>
</reference>
<keyword evidence="1" id="KW-0812">Transmembrane</keyword>
<feature type="transmembrane region" description="Helical" evidence="1">
    <location>
        <begin position="12"/>
        <end position="33"/>
    </location>
</feature>
<feature type="transmembrane region" description="Helical" evidence="1">
    <location>
        <begin position="45"/>
        <end position="67"/>
    </location>
</feature>
<keyword evidence="1" id="KW-1133">Transmembrane helix</keyword>
<dbReference type="RefSeq" id="WP_093727448.1">
    <property type="nucleotide sequence ID" value="NZ_FMZB01000006.1"/>
</dbReference>
<sequence>MEKERVEIEQITFVGAMLMLGITFVLAAAAILSNGLKVLFDLTSNYMRVAVFCFAIYVISFSAYLVIAN</sequence>